<gene>
    <name evidence="4" type="primary">LOC113707493</name>
</gene>
<dbReference type="AlphaFoldDB" id="A0A6P6U681"/>
<dbReference type="InterPro" id="IPR000719">
    <property type="entry name" value="Prot_kinase_dom"/>
</dbReference>
<reference evidence="4" key="2">
    <citation type="submission" date="2025-08" db="UniProtKB">
        <authorList>
            <consortium name="RefSeq"/>
        </authorList>
    </citation>
    <scope>IDENTIFICATION</scope>
    <source>
        <tissue evidence="4">Leaves</tissue>
    </source>
</reference>
<dbReference type="Proteomes" id="UP001652660">
    <property type="component" value="Chromosome 1e"/>
</dbReference>
<dbReference type="PANTHER" id="PTHR46863:SF1">
    <property type="entry name" value="PROTEIN KINASE SUPERFAMILY PROTEIN"/>
    <property type="match status" value="1"/>
</dbReference>
<dbReference type="InterPro" id="IPR011009">
    <property type="entry name" value="Kinase-like_dom_sf"/>
</dbReference>
<protein>
    <submittedName>
        <fullName evidence="4">LysM domain receptor-like kinase 3</fullName>
    </submittedName>
</protein>
<feature type="region of interest" description="Disordered" evidence="1">
    <location>
        <begin position="22"/>
        <end position="132"/>
    </location>
</feature>
<organism evidence="3 4">
    <name type="scientific">Coffea arabica</name>
    <name type="common">Arabian coffee</name>
    <dbReference type="NCBI Taxonomy" id="13443"/>
    <lineage>
        <taxon>Eukaryota</taxon>
        <taxon>Viridiplantae</taxon>
        <taxon>Streptophyta</taxon>
        <taxon>Embryophyta</taxon>
        <taxon>Tracheophyta</taxon>
        <taxon>Spermatophyta</taxon>
        <taxon>Magnoliopsida</taxon>
        <taxon>eudicotyledons</taxon>
        <taxon>Gunneridae</taxon>
        <taxon>Pentapetalae</taxon>
        <taxon>asterids</taxon>
        <taxon>lamiids</taxon>
        <taxon>Gentianales</taxon>
        <taxon>Rubiaceae</taxon>
        <taxon>Ixoroideae</taxon>
        <taxon>Gardenieae complex</taxon>
        <taxon>Bertiereae - Coffeeae clade</taxon>
        <taxon>Coffeeae</taxon>
        <taxon>Coffea</taxon>
    </lineage>
</organism>
<dbReference type="Pfam" id="PF07714">
    <property type="entry name" value="PK_Tyr_Ser-Thr"/>
    <property type="match status" value="1"/>
</dbReference>
<name>A0A6P6U681_COFAR</name>
<dbReference type="InterPro" id="IPR001245">
    <property type="entry name" value="Ser-Thr/Tyr_kinase_cat_dom"/>
</dbReference>
<dbReference type="Gene3D" id="3.30.200.20">
    <property type="entry name" value="Phosphorylase Kinase, domain 1"/>
    <property type="match status" value="1"/>
</dbReference>
<feature type="domain" description="Protein kinase" evidence="2">
    <location>
        <begin position="124"/>
        <end position="479"/>
    </location>
</feature>
<dbReference type="GO" id="GO:0004672">
    <property type="term" value="F:protein kinase activity"/>
    <property type="evidence" value="ECO:0007669"/>
    <property type="project" value="InterPro"/>
</dbReference>
<feature type="compositionally biased region" description="Polar residues" evidence="1">
    <location>
        <begin position="115"/>
        <end position="131"/>
    </location>
</feature>
<dbReference type="GeneID" id="113707493"/>
<accession>A0A6P6U681</accession>
<dbReference type="PROSITE" id="PS50011">
    <property type="entry name" value="PROTEIN_KINASE_DOM"/>
    <property type="match status" value="1"/>
</dbReference>
<sequence length="501" mass="55895">MTRIPPFPIQLLLLFSKQSQIPPHSHSQLKSLENKGNKTTFFPRHRRMCRSKMATDASEPIPTTPPHPTPRPVRTKPRTSPQATQSPRRPSPNSPFAKLPSSSPSTSGTFHSGSAPATGSGSDFRLNSSVGTTSASSRTSLSSLHLSLPEHAHIYDFSEIRSATNNFLAKRYSTSSSSSQSWRCELNGKDVIIFQRKIHQTIHESELRSKLSAICKSHHKCLIKLLGASISNDHIYLVYEFISGSNLSTCLRNPRNPDFTVLSTWMSRMQIATDLANGLNYIHTAAGFSISLVHKYVKSSGIIITEPSLNARICHFGAAELCSETERYERGEITEEELPELRRSGSRGRQFEGVRGYMSPEFKSTGLATQKSDVYAFGVVILELLSGEEPLKYKYDKASGDYRKISIIDSATEAVETGGEGNETVEGRLRRWVDKRLKDSFPVEVAEKLIRLVLECAHVDPNKRPDMRRVAGKISKLYLDSKMWSDRVRLPTDFSVSLAPR</sequence>
<evidence type="ECO:0000256" key="1">
    <source>
        <dbReference type="SAM" id="MobiDB-lite"/>
    </source>
</evidence>
<feature type="compositionally biased region" description="Pro residues" evidence="1">
    <location>
        <begin position="62"/>
        <end position="71"/>
    </location>
</feature>
<reference evidence="3" key="1">
    <citation type="journal article" date="2025" name="Foods">
        <title>Unveiling the Microbial Signatures of Arabica Coffee Cherries: Insights into Ripeness Specific Diversity, Functional Traits, and Implications for Quality and Safety.</title>
        <authorList>
            <consortium name="RefSeq"/>
            <person name="Tenea G.N."/>
            <person name="Cifuentes V."/>
            <person name="Reyes P."/>
            <person name="Cevallos-Vallejos M."/>
        </authorList>
    </citation>
    <scope>NUCLEOTIDE SEQUENCE [LARGE SCALE GENOMIC DNA]</scope>
</reference>
<evidence type="ECO:0000313" key="4">
    <source>
        <dbReference type="RefSeq" id="XP_027085661.1"/>
    </source>
</evidence>
<evidence type="ECO:0000313" key="3">
    <source>
        <dbReference type="Proteomes" id="UP001652660"/>
    </source>
</evidence>
<dbReference type="OrthoDB" id="4062651at2759"/>
<keyword evidence="3" id="KW-1185">Reference proteome</keyword>
<evidence type="ECO:0000259" key="2">
    <source>
        <dbReference type="PROSITE" id="PS50011"/>
    </source>
</evidence>
<dbReference type="SUPFAM" id="SSF56112">
    <property type="entry name" value="Protein kinase-like (PK-like)"/>
    <property type="match status" value="1"/>
</dbReference>
<feature type="compositionally biased region" description="Polar residues" evidence="1">
    <location>
        <begin position="22"/>
        <end position="31"/>
    </location>
</feature>
<dbReference type="RefSeq" id="XP_027085661.1">
    <property type="nucleotide sequence ID" value="XM_027229860.2"/>
</dbReference>
<dbReference type="GO" id="GO:0005524">
    <property type="term" value="F:ATP binding"/>
    <property type="evidence" value="ECO:0007669"/>
    <property type="project" value="InterPro"/>
</dbReference>
<dbReference type="Gene3D" id="1.10.510.10">
    <property type="entry name" value="Transferase(Phosphotransferase) domain 1"/>
    <property type="match status" value="1"/>
</dbReference>
<dbReference type="PANTHER" id="PTHR46863">
    <property type="entry name" value="OS09G0572100 PROTEIN"/>
    <property type="match status" value="1"/>
</dbReference>
<proteinExistence type="predicted"/>
<feature type="compositionally biased region" description="Low complexity" evidence="1">
    <location>
        <begin position="100"/>
        <end position="114"/>
    </location>
</feature>